<comment type="caution">
    <text evidence="1">The sequence shown here is derived from an EMBL/GenBank/DDBJ whole genome shotgun (WGS) entry which is preliminary data.</text>
</comment>
<proteinExistence type="predicted"/>
<evidence type="ECO:0008006" key="3">
    <source>
        <dbReference type="Google" id="ProtNLM"/>
    </source>
</evidence>
<evidence type="ECO:0000313" key="2">
    <source>
        <dbReference type="Proteomes" id="UP001209318"/>
    </source>
</evidence>
<dbReference type="RefSeq" id="WP_263071920.1">
    <property type="nucleotide sequence ID" value="NZ_JAOUSF010000001.1"/>
</dbReference>
<gene>
    <name evidence="1" type="ORF">OEV98_04065</name>
</gene>
<protein>
    <recommendedName>
        <fullName evidence="3">PIN domain-containing protein</fullName>
    </recommendedName>
</protein>
<keyword evidence="2" id="KW-1185">Reference proteome</keyword>
<dbReference type="EMBL" id="JAOUSF010000001">
    <property type="protein sequence ID" value="MCU9612740.1"/>
    <property type="molecule type" value="Genomic_DNA"/>
</dbReference>
<accession>A0AAE3IQI8</accession>
<organism evidence="1 2">
    <name type="scientific">Perspicuibacillus lycopersici</name>
    <dbReference type="NCBI Taxonomy" id="1325689"/>
    <lineage>
        <taxon>Bacteria</taxon>
        <taxon>Bacillati</taxon>
        <taxon>Bacillota</taxon>
        <taxon>Bacilli</taxon>
        <taxon>Bacillales</taxon>
        <taxon>Bacillaceae</taxon>
        <taxon>Perspicuibacillus</taxon>
    </lineage>
</organism>
<dbReference type="Proteomes" id="UP001209318">
    <property type="component" value="Unassembled WGS sequence"/>
</dbReference>
<reference evidence="1" key="1">
    <citation type="submission" date="2022-10" db="EMBL/GenBank/DDBJ databases">
        <title>Description of Fervidibacillus gen. nov. in the family Fervidibacillaceae fam. nov. with two species, Fervidibacillus albus sp. nov., and Fervidibacillus halotolerans sp. nov., isolated from tidal flat sediments.</title>
        <authorList>
            <person name="Kwon K.K."/>
            <person name="Yang S.-H."/>
        </authorList>
    </citation>
    <scope>NUCLEOTIDE SEQUENCE</scope>
    <source>
        <strain evidence="1">JCM 19140</strain>
    </source>
</reference>
<name>A0AAE3IQI8_9BACI</name>
<sequence>MSVNFSRYPICDADMWVYLYLSDLTIRVFEKYQILVFADVVEQEILEWENKNKKFRNISLYFKRCKEDGLIVVINHEVDVESEDRDYFEQVLIDLDFSHGLMNNPREKNKGEIVSAMYADHFEMPFFLTNDKAFQEGGIGKVLYPDLKIKNFYQIVEEFGKNDDEKIKIRSLVHQKQEIMQRSFEKQKEEDKKELLLNTLKEKINSRRLT</sequence>
<dbReference type="AlphaFoldDB" id="A0AAE3IQI8"/>
<evidence type="ECO:0000313" key="1">
    <source>
        <dbReference type="EMBL" id="MCU9612740.1"/>
    </source>
</evidence>